<feature type="transmembrane region" description="Helical" evidence="1">
    <location>
        <begin position="48"/>
        <end position="70"/>
    </location>
</feature>
<gene>
    <name evidence="2" type="ORF">LNKW23_02100</name>
</gene>
<evidence type="ECO:0000256" key="1">
    <source>
        <dbReference type="SAM" id="Phobius"/>
    </source>
</evidence>
<evidence type="ECO:0000313" key="3">
    <source>
        <dbReference type="Proteomes" id="UP001239909"/>
    </source>
</evidence>
<organism evidence="2 3">
    <name type="scientific">Paralimibaculum aggregatum</name>
    <dbReference type="NCBI Taxonomy" id="3036245"/>
    <lineage>
        <taxon>Bacteria</taxon>
        <taxon>Pseudomonadati</taxon>
        <taxon>Pseudomonadota</taxon>
        <taxon>Alphaproteobacteria</taxon>
        <taxon>Rhodobacterales</taxon>
        <taxon>Paracoccaceae</taxon>
        <taxon>Paralimibaculum</taxon>
    </lineage>
</organism>
<dbReference type="Proteomes" id="UP001239909">
    <property type="component" value="Unassembled WGS sequence"/>
</dbReference>
<evidence type="ECO:0008006" key="4">
    <source>
        <dbReference type="Google" id="ProtNLM"/>
    </source>
</evidence>
<keyword evidence="1" id="KW-0812">Transmembrane</keyword>
<sequence length="71" mass="7859">MGKLDNELASLLRSMDRGGFGDPEAREQYQREIDHLKFQITRRDNMRVAIVSAVIGAVVAAVTTLLVQMVG</sequence>
<reference evidence="2 3" key="1">
    <citation type="submission" date="2023-04" db="EMBL/GenBank/DDBJ databases">
        <title>Marinoamorphus aggregata gen. nov., sp. Nov., isolate from tissue of brittle star Ophioplocus japonicus.</title>
        <authorList>
            <person name="Kawano K."/>
            <person name="Sawayama S."/>
            <person name="Nakagawa S."/>
        </authorList>
    </citation>
    <scope>NUCLEOTIDE SEQUENCE [LARGE SCALE GENOMIC DNA]</scope>
    <source>
        <strain evidence="2 3">NKW23</strain>
    </source>
</reference>
<proteinExistence type="predicted"/>
<keyword evidence="1" id="KW-0472">Membrane</keyword>
<comment type="caution">
    <text evidence="2">The sequence shown here is derived from an EMBL/GenBank/DDBJ whole genome shotgun (WGS) entry which is preliminary data.</text>
</comment>
<protein>
    <recommendedName>
        <fullName evidence="4">DUF1640 domain-containing protein</fullName>
    </recommendedName>
</protein>
<keyword evidence="3" id="KW-1185">Reference proteome</keyword>
<dbReference type="EMBL" id="BSYI01000001">
    <property type="protein sequence ID" value="GMG80998.1"/>
    <property type="molecule type" value="Genomic_DNA"/>
</dbReference>
<keyword evidence="1" id="KW-1133">Transmembrane helix</keyword>
<name>A0ABQ6LIK1_9RHOB</name>
<accession>A0ABQ6LIK1</accession>
<evidence type="ECO:0000313" key="2">
    <source>
        <dbReference type="EMBL" id="GMG80998.1"/>
    </source>
</evidence>